<organism evidence="4 5">
    <name type="scientific">Candidatus Paracaedimonas acanthamoebae</name>
    <dbReference type="NCBI Taxonomy" id="244581"/>
    <lineage>
        <taxon>Bacteria</taxon>
        <taxon>Pseudomonadati</taxon>
        <taxon>Pseudomonadota</taxon>
        <taxon>Alphaproteobacteria</taxon>
        <taxon>Holosporales</taxon>
        <taxon>Caedimonadaceae</taxon>
        <taxon>Candidatus Paracaedimonas</taxon>
    </lineage>
</organism>
<name>A0A8J7TUV0_9PROT</name>
<evidence type="ECO:0000256" key="1">
    <source>
        <dbReference type="ARBA" id="ARBA00006499"/>
    </source>
</evidence>
<dbReference type="Pfam" id="PF02230">
    <property type="entry name" value="Abhydrolase_2"/>
    <property type="match status" value="1"/>
</dbReference>
<proteinExistence type="inferred from homology"/>
<dbReference type="PANTHER" id="PTHR10655">
    <property type="entry name" value="LYSOPHOSPHOLIPASE-RELATED"/>
    <property type="match status" value="1"/>
</dbReference>
<protein>
    <submittedName>
        <fullName evidence="4">Dienelactone hydrolase family protein</fullName>
    </submittedName>
</protein>
<dbReference type="PANTHER" id="PTHR10655:SF17">
    <property type="entry name" value="LYSOPHOSPHOLIPASE-LIKE PROTEIN 1"/>
    <property type="match status" value="1"/>
</dbReference>
<sequence length="216" mass="23705">MVSGTMMLSGPSLAPQNGRAKKLIILLHGYGANGDDLIELGDCWSSSLPDAEFLAPHAPFSCEMTAFGYQWFSLENWHPQFLLEQIQIAVPRLNKFIDENLEKRGLTDEDLMIVGFSQGAMMALYTALTRPSTCAGVIGYSGALVYGEPTGQERQPSVFLVHGEADEVVPYEAMKEAQERLTSMKVPVRTYTCPAFGHGISQKGIEVGGLFLKERL</sequence>
<accession>A0A8J7TUV0</accession>
<comment type="similarity">
    <text evidence="1">Belongs to the AB hydrolase superfamily. AB hydrolase 2 family.</text>
</comment>
<comment type="caution">
    <text evidence="4">The sequence shown here is derived from an EMBL/GenBank/DDBJ whole genome shotgun (WGS) entry which is preliminary data.</text>
</comment>
<dbReference type="InterPro" id="IPR050565">
    <property type="entry name" value="LYPA1-2/EST-like"/>
</dbReference>
<evidence type="ECO:0000256" key="2">
    <source>
        <dbReference type="ARBA" id="ARBA00022801"/>
    </source>
</evidence>
<dbReference type="InterPro" id="IPR029058">
    <property type="entry name" value="AB_hydrolase_fold"/>
</dbReference>
<evidence type="ECO:0000259" key="3">
    <source>
        <dbReference type="Pfam" id="PF02230"/>
    </source>
</evidence>
<reference evidence="4" key="1">
    <citation type="submission" date="2021-02" db="EMBL/GenBank/DDBJ databases">
        <title>Thiocyanate and organic carbon inputs drive convergent selection for specific autotrophic Afipia and Thiobacillus strains within complex microbiomes.</title>
        <authorList>
            <person name="Huddy R.J."/>
            <person name="Sachdeva R."/>
            <person name="Kadzinga F."/>
            <person name="Kantor R.S."/>
            <person name="Harrison S.T.L."/>
            <person name="Banfield J.F."/>
        </authorList>
    </citation>
    <scope>NUCLEOTIDE SEQUENCE</scope>
    <source>
        <strain evidence="4">SCN18_10_11_15_R4_P_38_20</strain>
    </source>
</reference>
<feature type="domain" description="Phospholipase/carboxylesterase/thioesterase" evidence="3">
    <location>
        <begin position="15"/>
        <end position="206"/>
    </location>
</feature>
<dbReference type="AlphaFoldDB" id="A0A8J7TUV0"/>
<dbReference type="InterPro" id="IPR003140">
    <property type="entry name" value="PLipase/COase/thioEstase"/>
</dbReference>
<dbReference type="Gene3D" id="3.40.50.1820">
    <property type="entry name" value="alpha/beta hydrolase"/>
    <property type="match status" value="1"/>
</dbReference>
<dbReference type="GO" id="GO:0016787">
    <property type="term" value="F:hydrolase activity"/>
    <property type="evidence" value="ECO:0007669"/>
    <property type="project" value="UniProtKB-KW"/>
</dbReference>
<keyword evidence="2 4" id="KW-0378">Hydrolase</keyword>
<dbReference type="SUPFAM" id="SSF53474">
    <property type="entry name" value="alpha/beta-Hydrolases"/>
    <property type="match status" value="1"/>
</dbReference>
<evidence type="ECO:0000313" key="4">
    <source>
        <dbReference type="EMBL" id="MBN9413136.1"/>
    </source>
</evidence>
<gene>
    <name evidence="4" type="ORF">J0H12_04350</name>
</gene>
<dbReference type="Proteomes" id="UP000664414">
    <property type="component" value="Unassembled WGS sequence"/>
</dbReference>
<evidence type="ECO:0000313" key="5">
    <source>
        <dbReference type="Proteomes" id="UP000664414"/>
    </source>
</evidence>
<dbReference type="EMBL" id="JAFKGL010000017">
    <property type="protein sequence ID" value="MBN9413136.1"/>
    <property type="molecule type" value="Genomic_DNA"/>
</dbReference>